<reference evidence="2" key="1">
    <citation type="submission" date="2025-08" db="UniProtKB">
        <authorList>
            <consortium name="Ensembl"/>
        </authorList>
    </citation>
    <scope>IDENTIFICATION</scope>
</reference>
<evidence type="ECO:0000313" key="2">
    <source>
        <dbReference type="Ensembl" id="ENSAPOP00000033197.1"/>
    </source>
</evidence>
<dbReference type="Proteomes" id="UP000257200">
    <property type="component" value="Unplaced"/>
</dbReference>
<keyword evidence="3" id="KW-1185">Reference proteome</keyword>
<dbReference type="InParanoid" id="A0A3Q1H093"/>
<dbReference type="AlphaFoldDB" id="A0A3Q1H093"/>
<proteinExistence type="predicted"/>
<sequence>MRLLLLGAVAWSGSVRRRSSGGSERRRGSPMTSRKSPQHPPTFSNQGRSPPPAAGLSIGIKHLEGSTWSWNLPDHLHGRF</sequence>
<protein>
    <submittedName>
        <fullName evidence="2">Uncharacterized protein</fullName>
    </submittedName>
</protein>
<dbReference type="Ensembl" id="ENSAPOT00000034376.1">
    <property type="protein sequence ID" value="ENSAPOP00000033197.1"/>
    <property type="gene ID" value="ENSAPOG00000021627.1"/>
</dbReference>
<name>A0A3Q1H093_9TELE</name>
<evidence type="ECO:0000256" key="1">
    <source>
        <dbReference type="SAM" id="MobiDB-lite"/>
    </source>
</evidence>
<accession>A0A3Q1H093</accession>
<reference evidence="2" key="2">
    <citation type="submission" date="2025-09" db="UniProtKB">
        <authorList>
            <consortium name="Ensembl"/>
        </authorList>
    </citation>
    <scope>IDENTIFICATION</scope>
</reference>
<feature type="compositionally biased region" description="Polar residues" evidence="1">
    <location>
        <begin position="30"/>
        <end position="48"/>
    </location>
</feature>
<evidence type="ECO:0000313" key="3">
    <source>
        <dbReference type="Proteomes" id="UP000257200"/>
    </source>
</evidence>
<feature type="region of interest" description="Disordered" evidence="1">
    <location>
        <begin position="14"/>
        <end position="58"/>
    </location>
</feature>
<organism evidence="2 3">
    <name type="scientific">Acanthochromis polyacanthus</name>
    <name type="common">spiny chromis</name>
    <dbReference type="NCBI Taxonomy" id="80966"/>
    <lineage>
        <taxon>Eukaryota</taxon>
        <taxon>Metazoa</taxon>
        <taxon>Chordata</taxon>
        <taxon>Craniata</taxon>
        <taxon>Vertebrata</taxon>
        <taxon>Euteleostomi</taxon>
        <taxon>Actinopterygii</taxon>
        <taxon>Neopterygii</taxon>
        <taxon>Teleostei</taxon>
        <taxon>Neoteleostei</taxon>
        <taxon>Acanthomorphata</taxon>
        <taxon>Ovalentaria</taxon>
        <taxon>Pomacentridae</taxon>
        <taxon>Acanthochromis</taxon>
    </lineage>
</organism>